<evidence type="ECO:0000256" key="1">
    <source>
        <dbReference type="ARBA" id="ARBA00004967"/>
    </source>
</evidence>
<evidence type="ECO:0000313" key="10">
    <source>
        <dbReference type="EMBL" id="GAG03129.1"/>
    </source>
</evidence>
<keyword evidence="4" id="KW-0055">Arginine biosynthesis</keyword>
<organism evidence="10">
    <name type="scientific">marine sediment metagenome</name>
    <dbReference type="NCBI Taxonomy" id="412755"/>
    <lineage>
        <taxon>unclassified sequences</taxon>
        <taxon>metagenomes</taxon>
        <taxon>ecological metagenomes</taxon>
    </lineage>
</organism>
<sequence length="264" mass="29863">MKFLPNVKIISPWKEDDWLNKFQGRKDLINYAKKENIPIDVTLKKPYSTDENLLHISYESGILEDASCKPKEEMFKLTKSPKNAPDKETEIVIEFKKGIPVKIINLTENKEATGSLELFTYLNKVAGENGIGRIDIVENRFVGIKSRGVYETPAGTILFKAHHDLESITLDKDVIHLKEFMSPVIAKLIYNGFWFSPEMEMLMAAINKSQEKVTGKVFLTLYKGNVIVSGRESKFSLYNEALSSMDIEGGYDQKDAAGFIKIIG</sequence>
<evidence type="ECO:0000256" key="3">
    <source>
        <dbReference type="ARBA" id="ARBA00014810"/>
    </source>
</evidence>
<dbReference type="GO" id="GO:0000050">
    <property type="term" value="P:urea cycle"/>
    <property type="evidence" value="ECO:0007669"/>
    <property type="project" value="TreeGrafter"/>
</dbReference>
<dbReference type="NCBIfam" id="TIGR00032">
    <property type="entry name" value="argG"/>
    <property type="match status" value="1"/>
</dbReference>
<dbReference type="SUPFAM" id="SSF69864">
    <property type="entry name" value="Argininosuccinate synthetase, C-terminal domain"/>
    <property type="match status" value="1"/>
</dbReference>
<dbReference type="InterPro" id="IPR024074">
    <property type="entry name" value="AS_cat/multimer_dom_body"/>
</dbReference>
<protein>
    <recommendedName>
        <fullName evidence="3">Argininosuccinate synthase</fullName>
        <ecNumber evidence="2">6.3.4.5</ecNumber>
    </recommendedName>
</protein>
<dbReference type="InterPro" id="IPR001518">
    <property type="entry name" value="Arginosuc_synth"/>
</dbReference>
<comment type="pathway">
    <text evidence="1">Amino-acid biosynthesis; L-arginine biosynthesis; L-arginine from L-ornithine and carbamoyl phosphate: step 2/3.</text>
</comment>
<evidence type="ECO:0000256" key="2">
    <source>
        <dbReference type="ARBA" id="ARBA00012286"/>
    </source>
</evidence>
<comment type="caution">
    <text evidence="10">The sequence shown here is derived from an EMBL/GenBank/DDBJ whole genome shotgun (WGS) entry which is preliminary data.</text>
</comment>
<dbReference type="GO" id="GO:0004055">
    <property type="term" value="F:argininosuccinate synthase activity"/>
    <property type="evidence" value="ECO:0007669"/>
    <property type="project" value="UniProtKB-EC"/>
</dbReference>
<dbReference type="Gene3D" id="3.90.1260.10">
    <property type="entry name" value="Argininosuccinate synthetase, chain A, domain 2"/>
    <property type="match status" value="1"/>
</dbReference>
<evidence type="ECO:0000256" key="8">
    <source>
        <dbReference type="ARBA" id="ARBA00022840"/>
    </source>
</evidence>
<dbReference type="InterPro" id="IPR023434">
    <property type="entry name" value="Arginosuc_synth_type_1_subfam"/>
</dbReference>
<dbReference type="PANTHER" id="PTHR11587:SF2">
    <property type="entry name" value="ARGININOSUCCINATE SYNTHASE"/>
    <property type="match status" value="1"/>
</dbReference>
<dbReference type="AlphaFoldDB" id="X0UBF3"/>
<evidence type="ECO:0000256" key="5">
    <source>
        <dbReference type="ARBA" id="ARBA00022598"/>
    </source>
</evidence>
<proteinExistence type="predicted"/>
<accession>X0UBF3</accession>
<feature type="non-terminal residue" evidence="10">
    <location>
        <position position="264"/>
    </location>
</feature>
<evidence type="ECO:0000256" key="6">
    <source>
        <dbReference type="ARBA" id="ARBA00022605"/>
    </source>
</evidence>
<dbReference type="EMBL" id="BARS01027980">
    <property type="protein sequence ID" value="GAG03129.1"/>
    <property type="molecule type" value="Genomic_DNA"/>
</dbReference>
<gene>
    <name evidence="10" type="ORF">S01H1_43900</name>
</gene>
<dbReference type="GO" id="GO:0000053">
    <property type="term" value="P:argininosuccinate metabolic process"/>
    <property type="evidence" value="ECO:0007669"/>
    <property type="project" value="TreeGrafter"/>
</dbReference>
<dbReference type="InterPro" id="IPR014729">
    <property type="entry name" value="Rossmann-like_a/b/a_fold"/>
</dbReference>
<keyword evidence="5" id="KW-0436">Ligase</keyword>
<keyword evidence="7" id="KW-0547">Nucleotide-binding</keyword>
<dbReference type="InterPro" id="IPR048268">
    <property type="entry name" value="Arginosuc_syn_C"/>
</dbReference>
<evidence type="ECO:0000256" key="4">
    <source>
        <dbReference type="ARBA" id="ARBA00022571"/>
    </source>
</evidence>
<dbReference type="FunFam" id="3.90.1260.10:FF:000003">
    <property type="entry name" value="Argininosuccinate synthase"/>
    <property type="match status" value="1"/>
</dbReference>
<dbReference type="GO" id="GO:0005737">
    <property type="term" value="C:cytoplasm"/>
    <property type="evidence" value="ECO:0007669"/>
    <property type="project" value="TreeGrafter"/>
</dbReference>
<dbReference type="UniPathway" id="UPA00068">
    <property type="reaction ID" value="UER00113"/>
</dbReference>
<keyword evidence="8" id="KW-0067">ATP-binding</keyword>
<evidence type="ECO:0000259" key="9">
    <source>
        <dbReference type="Pfam" id="PF20979"/>
    </source>
</evidence>
<dbReference type="Gene3D" id="3.40.50.620">
    <property type="entry name" value="HUPs"/>
    <property type="match status" value="1"/>
</dbReference>
<dbReference type="CDD" id="cd01999">
    <property type="entry name" value="ASS"/>
    <property type="match status" value="1"/>
</dbReference>
<dbReference type="EC" id="6.3.4.5" evidence="2"/>
<dbReference type="GO" id="GO:0006526">
    <property type="term" value="P:L-arginine biosynthetic process"/>
    <property type="evidence" value="ECO:0007669"/>
    <property type="project" value="UniProtKB-UniPathway"/>
</dbReference>
<dbReference type="Pfam" id="PF20979">
    <property type="entry name" value="Arginosuc_syn_C"/>
    <property type="match status" value="1"/>
</dbReference>
<feature type="domain" description="Arginosuccinate synthase C-terminal" evidence="9">
    <location>
        <begin position="47"/>
        <end position="264"/>
    </location>
</feature>
<evidence type="ECO:0000256" key="7">
    <source>
        <dbReference type="ARBA" id="ARBA00022741"/>
    </source>
</evidence>
<name>X0UBF3_9ZZZZ</name>
<reference evidence="10" key="1">
    <citation type="journal article" date="2014" name="Front. Microbiol.">
        <title>High frequency of phylogenetically diverse reductive dehalogenase-homologous genes in deep subseafloor sedimentary metagenomes.</title>
        <authorList>
            <person name="Kawai M."/>
            <person name="Futagami T."/>
            <person name="Toyoda A."/>
            <person name="Takaki Y."/>
            <person name="Nishi S."/>
            <person name="Hori S."/>
            <person name="Arai W."/>
            <person name="Tsubouchi T."/>
            <person name="Morono Y."/>
            <person name="Uchiyama I."/>
            <person name="Ito T."/>
            <person name="Fujiyama A."/>
            <person name="Inagaki F."/>
            <person name="Takami H."/>
        </authorList>
    </citation>
    <scope>NUCLEOTIDE SEQUENCE</scope>
    <source>
        <strain evidence="10">Expedition CK06-06</strain>
    </source>
</reference>
<keyword evidence="6" id="KW-0028">Amino-acid biosynthesis</keyword>
<dbReference type="PANTHER" id="PTHR11587">
    <property type="entry name" value="ARGININOSUCCINATE SYNTHASE"/>
    <property type="match status" value="1"/>
</dbReference>
<dbReference type="GO" id="GO:0005524">
    <property type="term" value="F:ATP binding"/>
    <property type="evidence" value="ECO:0007669"/>
    <property type="project" value="UniProtKB-KW"/>
</dbReference>